<dbReference type="Pfam" id="PF01367">
    <property type="entry name" value="5_3_exonuc"/>
    <property type="match status" value="1"/>
</dbReference>
<dbReference type="RefSeq" id="WP_163959798.1">
    <property type="nucleotide sequence ID" value="NZ_JAAIVB010000003.1"/>
</dbReference>
<name>A0A6B3SFW3_9BURK</name>
<feature type="domain" description="5'-3' exonuclease" evidence="4">
    <location>
        <begin position="1"/>
        <end position="256"/>
    </location>
</feature>
<evidence type="ECO:0000256" key="2">
    <source>
        <dbReference type="ARBA" id="ARBA00022801"/>
    </source>
</evidence>
<dbReference type="SMART" id="SM00279">
    <property type="entry name" value="HhH2"/>
    <property type="match status" value="1"/>
</dbReference>
<evidence type="ECO:0000259" key="4">
    <source>
        <dbReference type="SMART" id="SM00475"/>
    </source>
</evidence>
<keyword evidence="1" id="KW-0540">Nuclease</keyword>
<evidence type="ECO:0000313" key="5">
    <source>
        <dbReference type="EMBL" id="NEX59548.1"/>
    </source>
</evidence>
<dbReference type="Gene3D" id="3.40.50.1010">
    <property type="entry name" value="5'-nuclease"/>
    <property type="match status" value="1"/>
</dbReference>
<dbReference type="SUPFAM" id="SSF88723">
    <property type="entry name" value="PIN domain-like"/>
    <property type="match status" value="1"/>
</dbReference>
<evidence type="ECO:0000256" key="1">
    <source>
        <dbReference type="ARBA" id="ARBA00022722"/>
    </source>
</evidence>
<organism evidence="5 6">
    <name type="scientific">Noviherbaspirillum galbum</name>
    <dbReference type="NCBI Taxonomy" id="2709383"/>
    <lineage>
        <taxon>Bacteria</taxon>
        <taxon>Pseudomonadati</taxon>
        <taxon>Pseudomonadota</taxon>
        <taxon>Betaproteobacteria</taxon>
        <taxon>Burkholderiales</taxon>
        <taxon>Oxalobacteraceae</taxon>
        <taxon>Noviherbaspirillum</taxon>
    </lineage>
</organism>
<dbReference type="InterPro" id="IPR008918">
    <property type="entry name" value="HhH2"/>
</dbReference>
<accession>A0A6B3SFW3</accession>
<protein>
    <submittedName>
        <fullName evidence="5">5'-3' exonuclease</fullName>
    </submittedName>
</protein>
<dbReference type="SUPFAM" id="SSF47807">
    <property type="entry name" value="5' to 3' exonuclease, C-terminal subdomain"/>
    <property type="match status" value="1"/>
</dbReference>
<dbReference type="PANTHER" id="PTHR42646">
    <property type="entry name" value="FLAP ENDONUCLEASE XNI"/>
    <property type="match status" value="1"/>
</dbReference>
<keyword evidence="2" id="KW-0378">Hydrolase</keyword>
<evidence type="ECO:0000313" key="6">
    <source>
        <dbReference type="Proteomes" id="UP000482155"/>
    </source>
</evidence>
<dbReference type="InterPro" id="IPR038969">
    <property type="entry name" value="FEN"/>
</dbReference>
<dbReference type="EMBL" id="JAAIVB010000003">
    <property type="protein sequence ID" value="NEX59548.1"/>
    <property type="molecule type" value="Genomic_DNA"/>
</dbReference>
<dbReference type="InterPro" id="IPR020046">
    <property type="entry name" value="5-3_exonucl_a-hlix_arch_N"/>
</dbReference>
<dbReference type="GO" id="GO:0003677">
    <property type="term" value="F:DNA binding"/>
    <property type="evidence" value="ECO:0007669"/>
    <property type="project" value="UniProtKB-KW"/>
</dbReference>
<comment type="caution">
    <text evidence="5">The sequence shown here is derived from an EMBL/GenBank/DDBJ whole genome shotgun (WGS) entry which is preliminary data.</text>
</comment>
<dbReference type="Gene3D" id="1.10.150.20">
    <property type="entry name" value="5' to 3' exonuclease, C-terminal subdomain"/>
    <property type="match status" value="1"/>
</dbReference>
<dbReference type="Proteomes" id="UP000482155">
    <property type="component" value="Unassembled WGS sequence"/>
</dbReference>
<dbReference type="InterPro" id="IPR002421">
    <property type="entry name" value="5-3_exonuclease"/>
</dbReference>
<dbReference type="Pfam" id="PF02739">
    <property type="entry name" value="5_3_exonuc_N"/>
    <property type="match status" value="1"/>
</dbReference>
<dbReference type="InterPro" id="IPR036279">
    <property type="entry name" value="5-3_exonuclease_C_sf"/>
</dbReference>
<keyword evidence="3" id="KW-0238">DNA-binding</keyword>
<dbReference type="PANTHER" id="PTHR42646:SF2">
    <property type="entry name" value="5'-3' EXONUCLEASE FAMILY PROTEIN"/>
    <property type="match status" value="1"/>
</dbReference>
<dbReference type="GO" id="GO:0033567">
    <property type="term" value="P:DNA replication, Okazaki fragment processing"/>
    <property type="evidence" value="ECO:0007669"/>
    <property type="project" value="InterPro"/>
</dbReference>
<dbReference type="SMART" id="SM00475">
    <property type="entry name" value="53EXOc"/>
    <property type="match status" value="1"/>
</dbReference>
<dbReference type="InterPro" id="IPR020045">
    <property type="entry name" value="DNA_polI_H3TH"/>
</dbReference>
<gene>
    <name evidence="5" type="ORF">G3574_00515</name>
</gene>
<dbReference type="GO" id="GO:0017108">
    <property type="term" value="F:5'-flap endonuclease activity"/>
    <property type="evidence" value="ECO:0007669"/>
    <property type="project" value="InterPro"/>
</dbReference>
<proteinExistence type="predicted"/>
<dbReference type="InterPro" id="IPR029060">
    <property type="entry name" value="PIN-like_dom_sf"/>
</dbReference>
<keyword evidence="6" id="KW-1185">Reference proteome</keyword>
<dbReference type="AlphaFoldDB" id="A0A6B3SFW3"/>
<dbReference type="GO" id="GO:0008409">
    <property type="term" value="F:5'-3' exonuclease activity"/>
    <property type="evidence" value="ECO:0007669"/>
    <property type="project" value="InterPro"/>
</dbReference>
<sequence>MKTLLAIDALQILRRAYETLPEGEPAQRAADGMRSALATVRGLVELHAPSHLLVTVDAGGQSWRHLRHPPYRSSRKPMPEALAEGLPDYLAELAAFGVEAFHKPGHESVDVIATACLRWLEEGRGVAIACSASRELLALLPRGLQVWDAARREWHDAGWVERKYGVPPALLTDYFACCGDPDDDIPGIDRVGGKTAAKLLNAHGSLEAVFAGPGTLLDATGRHLRAGHADALLSRELVTPKTDLRLGLTWRSLQLPASSS</sequence>
<reference evidence="5 6" key="1">
    <citation type="submission" date="2020-02" db="EMBL/GenBank/DDBJ databases">
        <authorList>
            <person name="Kim M.K."/>
        </authorList>
    </citation>
    <scope>NUCLEOTIDE SEQUENCE [LARGE SCALE GENOMIC DNA]</scope>
    <source>
        <strain evidence="5 6">17J57-3</strain>
    </source>
</reference>
<evidence type="ECO:0000256" key="3">
    <source>
        <dbReference type="ARBA" id="ARBA00023125"/>
    </source>
</evidence>
<keyword evidence="5" id="KW-0269">Exonuclease</keyword>